<proteinExistence type="predicted"/>
<evidence type="ECO:0000256" key="2">
    <source>
        <dbReference type="ARBA" id="ARBA00023125"/>
    </source>
</evidence>
<keyword evidence="2" id="KW-0238">DNA-binding</keyword>
<evidence type="ECO:0000259" key="4">
    <source>
        <dbReference type="PROSITE" id="PS50987"/>
    </source>
</evidence>
<dbReference type="PRINTS" id="PR00778">
    <property type="entry name" value="HTHARSR"/>
</dbReference>
<dbReference type="PANTHER" id="PTHR43132">
    <property type="entry name" value="ARSENICAL RESISTANCE OPERON REPRESSOR ARSR-RELATED"/>
    <property type="match status" value="1"/>
</dbReference>
<name>A0A0K2SJT0_LIMPI</name>
<evidence type="ECO:0000313" key="5">
    <source>
        <dbReference type="EMBL" id="BAS27373.1"/>
    </source>
</evidence>
<protein>
    <submittedName>
        <fullName evidence="5">ArsR family transcriptional regulator</fullName>
    </submittedName>
</protein>
<dbReference type="SMART" id="SM00418">
    <property type="entry name" value="HTH_ARSR"/>
    <property type="match status" value="1"/>
</dbReference>
<dbReference type="PROSITE" id="PS50987">
    <property type="entry name" value="HTH_ARSR_2"/>
    <property type="match status" value="1"/>
</dbReference>
<dbReference type="RefSeq" id="WP_158509588.1">
    <property type="nucleotide sequence ID" value="NZ_AP014924.1"/>
</dbReference>
<gene>
    <name evidence="5" type="ORF">LIP_1526</name>
</gene>
<keyword evidence="1" id="KW-0805">Transcription regulation</keyword>
<sequence length="116" mass="12728">MPKHRREQAELACAAEALRALGHPDRLRIVRALQAREACVCELVAALGLRQPAISQHLAVLRRARLVKSRRDGLFVRYRLNGPLPARLLGAAGLGPEGDRLEHADRCAPACQAAER</sequence>
<accession>A0A0K2SJT0</accession>
<dbReference type="GO" id="GO:0003677">
    <property type="term" value="F:DNA binding"/>
    <property type="evidence" value="ECO:0007669"/>
    <property type="project" value="UniProtKB-KW"/>
</dbReference>
<dbReference type="InterPro" id="IPR011991">
    <property type="entry name" value="ArsR-like_HTH"/>
</dbReference>
<reference evidence="6" key="1">
    <citation type="submission" date="2015-07" db="EMBL/GenBank/DDBJ databases">
        <title>Complete genome sequence and phylogenetic analysis of Limnochorda pilosa.</title>
        <authorList>
            <person name="Watanabe M."/>
            <person name="Kojima H."/>
            <person name="Fukui M."/>
        </authorList>
    </citation>
    <scope>NUCLEOTIDE SEQUENCE [LARGE SCALE GENOMIC DNA]</scope>
    <source>
        <strain evidence="6">HC45</strain>
    </source>
</reference>
<dbReference type="PANTHER" id="PTHR43132:SF2">
    <property type="entry name" value="ARSENICAL RESISTANCE OPERON REPRESSOR ARSR-RELATED"/>
    <property type="match status" value="1"/>
</dbReference>
<evidence type="ECO:0000313" key="6">
    <source>
        <dbReference type="Proteomes" id="UP000065807"/>
    </source>
</evidence>
<dbReference type="OrthoDB" id="9798835at2"/>
<dbReference type="InterPro" id="IPR036390">
    <property type="entry name" value="WH_DNA-bd_sf"/>
</dbReference>
<dbReference type="Gene3D" id="1.10.10.10">
    <property type="entry name" value="Winged helix-like DNA-binding domain superfamily/Winged helix DNA-binding domain"/>
    <property type="match status" value="1"/>
</dbReference>
<dbReference type="Proteomes" id="UP000065807">
    <property type="component" value="Chromosome"/>
</dbReference>
<keyword evidence="3" id="KW-0804">Transcription</keyword>
<organism evidence="5 6">
    <name type="scientific">Limnochorda pilosa</name>
    <dbReference type="NCBI Taxonomy" id="1555112"/>
    <lineage>
        <taxon>Bacteria</taxon>
        <taxon>Bacillati</taxon>
        <taxon>Bacillota</taxon>
        <taxon>Limnochordia</taxon>
        <taxon>Limnochordales</taxon>
        <taxon>Limnochordaceae</taxon>
        <taxon>Limnochorda</taxon>
    </lineage>
</organism>
<keyword evidence="6" id="KW-1185">Reference proteome</keyword>
<reference evidence="6" key="2">
    <citation type="journal article" date="2016" name="Int. J. Syst. Evol. Microbiol.">
        <title>Complete genome sequence and cell structure of Limnochorda pilosa, a Gram-negative spore-former within the phylum Firmicutes.</title>
        <authorList>
            <person name="Watanabe M."/>
            <person name="Kojima H."/>
            <person name="Fukui M."/>
        </authorList>
    </citation>
    <scope>NUCLEOTIDE SEQUENCE [LARGE SCALE GENOMIC DNA]</scope>
    <source>
        <strain evidence="6">HC45</strain>
    </source>
</reference>
<dbReference type="NCBIfam" id="NF033788">
    <property type="entry name" value="HTH_metalloreg"/>
    <property type="match status" value="1"/>
</dbReference>
<feature type="domain" description="HTH arsR-type" evidence="4">
    <location>
        <begin position="6"/>
        <end position="100"/>
    </location>
</feature>
<evidence type="ECO:0000256" key="1">
    <source>
        <dbReference type="ARBA" id="ARBA00023015"/>
    </source>
</evidence>
<dbReference type="KEGG" id="lpil:LIP_1526"/>
<evidence type="ECO:0000256" key="3">
    <source>
        <dbReference type="ARBA" id="ARBA00023163"/>
    </source>
</evidence>
<dbReference type="InterPro" id="IPR036388">
    <property type="entry name" value="WH-like_DNA-bd_sf"/>
</dbReference>
<dbReference type="Pfam" id="PF01022">
    <property type="entry name" value="HTH_5"/>
    <property type="match status" value="1"/>
</dbReference>
<dbReference type="EMBL" id="AP014924">
    <property type="protein sequence ID" value="BAS27373.1"/>
    <property type="molecule type" value="Genomic_DNA"/>
</dbReference>
<dbReference type="CDD" id="cd00090">
    <property type="entry name" value="HTH_ARSR"/>
    <property type="match status" value="1"/>
</dbReference>
<dbReference type="GO" id="GO:0003700">
    <property type="term" value="F:DNA-binding transcription factor activity"/>
    <property type="evidence" value="ECO:0007669"/>
    <property type="project" value="InterPro"/>
</dbReference>
<dbReference type="SUPFAM" id="SSF46785">
    <property type="entry name" value="Winged helix' DNA-binding domain"/>
    <property type="match status" value="1"/>
</dbReference>
<dbReference type="AlphaFoldDB" id="A0A0K2SJT0"/>
<dbReference type="STRING" id="1555112.LIP_1526"/>
<dbReference type="InterPro" id="IPR051011">
    <property type="entry name" value="Metal_resp_trans_reg"/>
</dbReference>
<dbReference type="InterPro" id="IPR001845">
    <property type="entry name" value="HTH_ArsR_DNA-bd_dom"/>
</dbReference>